<feature type="region of interest" description="Disordered" evidence="2">
    <location>
        <begin position="33"/>
        <end position="93"/>
    </location>
</feature>
<dbReference type="Pfam" id="PF24626">
    <property type="entry name" value="SH3_Tf2-1"/>
    <property type="match status" value="1"/>
</dbReference>
<dbReference type="CDD" id="cd01647">
    <property type="entry name" value="RT_LTR"/>
    <property type="match status" value="1"/>
</dbReference>
<feature type="compositionally biased region" description="Low complexity" evidence="2">
    <location>
        <begin position="50"/>
        <end position="65"/>
    </location>
</feature>
<feature type="domain" description="Reverse transcriptase" evidence="3">
    <location>
        <begin position="251"/>
        <end position="312"/>
    </location>
</feature>
<dbReference type="Pfam" id="PF17919">
    <property type="entry name" value="RT_RNaseH_2"/>
    <property type="match status" value="1"/>
</dbReference>
<evidence type="ECO:0008006" key="7">
    <source>
        <dbReference type="Google" id="ProtNLM"/>
    </source>
</evidence>
<accession>A0A2N9G7E7</accession>
<dbReference type="InterPro" id="IPR000477">
    <property type="entry name" value="RT_dom"/>
</dbReference>
<evidence type="ECO:0000256" key="2">
    <source>
        <dbReference type="SAM" id="MobiDB-lite"/>
    </source>
</evidence>
<keyword evidence="1" id="KW-0511">Multifunctional enzyme</keyword>
<organism evidence="6">
    <name type="scientific">Fagus sylvatica</name>
    <name type="common">Beechnut</name>
    <dbReference type="NCBI Taxonomy" id="28930"/>
    <lineage>
        <taxon>Eukaryota</taxon>
        <taxon>Viridiplantae</taxon>
        <taxon>Streptophyta</taxon>
        <taxon>Embryophyta</taxon>
        <taxon>Tracheophyta</taxon>
        <taxon>Spermatophyta</taxon>
        <taxon>Magnoliopsida</taxon>
        <taxon>eudicotyledons</taxon>
        <taxon>Gunneridae</taxon>
        <taxon>Pentapetalae</taxon>
        <taxon>rosids</taxon>
        <taxon>fabids</taxon>
        <taxon>Fagales</taxon>
        <taxon>Fagaceae</taxon>
        <taxon>Fagus</taxon>
    </lineage>
</organism>
<feature type="domain" description="Reverse transcriptase/retrotransposon-derived protein RNase H-like" evidence="4">
    <location>
        <begin position="372"/>
        <end position="436"/>
    </location>
</feature>
<dbReference type="SUPFAM" id="SSF53098">
    <property type="entry name" value="Ribonuclease H-like"/>
    <property type="match status" value="1"/>
</dbReference>
<gene>
    <name evidence="6" type="ORF">FSB_LOCUS23325</name>
</gene>
<dbReference type="Pfam" id="PF00078">
    <property type="entry name" value="RVT_1"/>
    <property type="match status" value="1"/>
</dbReference>
<dbReference type="Gene3D" id="3.30.420.10">
    <property type="entry name" value="Ribonuclease H-like superfamily/Ribonuclease H"/>
    <property type="match status" value="1"/>
</dbReference>
<dbReference type="InterPro" id="IPR043502">
    <property type="entry name" value="DNA/RNA_pol_sf"/>
</dbReference>
<dbReference type="EMBL" id="OIVN01001569">
    <property type="protein sequence ID" value="SPC95443.1"/>
    <property type="molecule type" value="Genomic_DNA"/>
</dbReference>
<evidence type="ECO:0000313" key="6">
    <source>
        <dbReference type="EMBL" id="SPC95443.1"/>
    </source>
</evidence>
<dbReference type="Gene3D" id="3.30.70.270">
    <property type="match status" value="2"/>
</dbReference>
<name>A0A2N9G7E7_FAGSY</name>
<dbReference type="AlphaFoldDB" id="A0A2N9G7E7"/>
<evidence type="ECO:0000259" key="5">
    <source>
        <dbReference type="Pfam" id="PF24626"/>
    </source>
</evidence>
<protein>
    <recommendedName>
        <fullName evidence="7">Integrase catalytic domain-containing protein</fullName>
    </recommendedName>
</protein>
<feature type="domain" description="Tf2-1-like SH3-like" evidence="5">
    <location>
        <begin position="665"/>
        <end position="730"/>
    </location>
</feature>
<dbReference type="PANTHER" id="PTHR37984">
    <property type="entry name" value="PROTEIN CBG26694"/>
    <property type="match status" value="1"/>
</dbReference>
<dbReference type="InterPro" id="IPR012337">
    <property type="entry name" value="RNaseH-like_sf"/>
</dbReference>
<dbReference type="PANTHER" id="PTHR37984:SF5">
    <property type="entry name" value="PROTEIN NYNRIN-LIKE"/>
    <property type="match status" value="1"/>
</dbReference>
<reference evidence="6" key="1">
    <citation type="submission" date="2018-02" db="EMBL/GenBank/DDBJ databases">
        <authorList>
            <person name="Cohen D.B."/>
            <person name="Kent A.D."/>
        </authorList>
    </citation>
    <scope>NUCLEOTIDE SEQUENCE</scope>
</reference>
<evidence type="ECO:0000259" key="3">
    <source>
        <dbReference type="Pfam" id="PF00078"/>
    </source>
</evidence>
<evidence type="ECO:0000256" key="1">
    <source>
        <dbReference type="ARBA" id="ARBA00023268"/>
    </source>
</evidence>
<dbReference type="SUPFAM" id="SSF56672">
    <property type="entry name" value="DNA/RNA polymerases"/>
    <property type="match status" value="1"/>
</dbReference>
<sequence>MMSTTPWRTFVRTRADSSIAKNLQAKLDAEAAGLASGATRPPSRPGIVIGRSARPSGAPRRPTAALTVVPPARSKRQRSDRAPPFADPMPEDYVAPGFRYPPRGGIRPRHPITTPVADTPLLTGLHDHPSSSVRRCEDPPESVGRGGWSDFHILLYPYIHIRKYHDGSYALKSEETTLETANVSVVKEFPDVFSEDLHGLPPVREVEFTIDLVPRTGSEVFSKIDLRSGYHQLRVKEEDIPKIAFRTRVFHEYLDSFVIVFIDDILVYSKSQEEHEKHLRSVLQILRDKKLFAKLKKCEFWMDRVVFLGHVISKDGITVDPSKIEVVVNRVRPTNVSEIRSFLGLAGYYRRFVEGFSCIATPLTRKNAKFEWTNEFERSFQELKQRLVSAPVLTIPLSSSGFVIYSDASHKGLGCVLMQHGKVVAYASQQLKINENHGRSACGRNRLEFNISNDGALRFGDRLCVPKDSAIKREILEEAHHFPYIVEHQKPLGLLQPLPIPEWKWENISMDFLCGLPRTSKNHDVIWVVVDRLTKSAHFIPIRMNYSLDKLAEIYVNEIVRLHGVLVSIVSDRDLRFTSRFWGSLQKALAIKQVLGWHLMRLYMGEGIGLQSSWDKVGERKILGPEIVLKTCEKIEFIRERLRVAQSRQKSYVDTRRRDLEFEIGDMVFVRVAPMKGVMRFGKNGKLSPRYVGPFEILERVGLVAYKLALPPALSGIHNVFHISMLRRYVSDPTHILSYEPLQVQDDLSYEEMPMKILDRKDQVLRNKTIRLVKVLWRNHSTGEASWERVDENAIQISPFVPKWRPPSVHNDSRVLFDIALDIGGKTWPWLFKSEETTLETADVSVVKEFPDVFSEDLHGLPPPSASLWGAPDLIQADVPYREWFEQVSLGPLMSLHELELSVSEDRHTADMDRVQGEMARMQVEATQRQVEMAQMQADLIQRQRDLDFRNAELAIRTATIRRLEHQLVGVGIPPLTGAGSSGFCQTSSPPPPDPVSRDWFFDDPPSL</sequence>
<dbReference type="GO" id="GO:0003676">
    <property type="term" value="F:nucleic acid binding"/>
    <property type="evidence" value="ECO:0007669"/>
    <property type="project" value="InterPro"/>
</dbReference>
<dbReference type="InterPro" id="IPR036397">
    <property type="entry name" value="RNaseH_sf"/>
</dbReference>
<dbReference type="InterPro" id="IPR041577">
    <property type="entry name" value="RT_RNaseH_2"/>
</dbReference>
<evidence type="ECO:0000259" key="4">
    <source>
        <dbReference type="Pfam" id="PF17919"/>
    </source>
</evidence>
<dbReference type="FunFam" id="3.30.70.270:FF:000020">
    <property type="entry name" value="Transposon Tf2-6 polyprotein-like Protein"/>
    <property type="match status" value="1"/>
</dbReference>
<feature type="region of interest" description="Disordered" evidence="2">
    <location>
        <begin position="980"/>
        <end position="1008"/>
    </location>
</feature>
<dbReference type="InterPro" id="IPR043128">
    <property type="entry name" value="Rev_trsase/Diguanyl_cyclase"/>
</dbReference>
<dbReference type="FunFam" id="3.30.70.270:FF:000003">
    <property type="entry name" value="Transposon Ty3-G Gag-Pol polyprotein"/>
    <property type="match status" value="1"/>
</dbReference>
<proteinExistence type="predicted"/>
<dbReference type="InterPro" id="IPR050951">
    <property type="entry name" value="Retrovirus_Pol_polyprotein"/>
</dbReference>
<dbReference type="InterPro" id="IPR056924">
    <property type="entry name" value="SH3_Tf2-1"/>
</dbReference>